<comment type="caution">
    <text evidence="4">The sequence shown here is derived from an EMBL/GenBank/DDBJ whole genome shotgun (WGS) entry which is preliminary data.</text>
</comment>
<evidence type="ECO:0000313" key="5">
    <source>
        <dbReference type="Proteomes" id="UP000651112"/>
    </source>
</evidence>
<feature type="domain" description="FecR protein" evidence="2">
    <location>
        <begin position="165"/>
        <end position="259"/>
    </location>
</feature>
<proteinExistence type="predicted"/>
<reference evidence="4 5" key="1">
    <citation type="submission" date="2020-08" db="EMBL/GenBank/DDBJ databases">
        <title>Sphingobacterium sp. DN00404 isolated from aquaculture water.</title>
        <authorList>
            <person name="Zhang M."/>
        </authorList>
    </citation>
    <scope>NUCLEOTIDE SEQUENCE [LARGE SCALE GENOMIC DNA]</scope>
    <source>
        <strain evidence="4 5">KCTC 42746</strain>
    </source>
</reference>
<protein>
    <submittedName>
        <fullName evidence="4">FecR domain-containing protein</fullName>
    </submittedName>
</protein>
<evidence type="ECO:0000256" key="1">
    <source>
        <dbReference type="SAM" id="Phobius"/>
    </source>
</evidence>
<evidence type="ECO:0000259" key="2">
    <source>
        <dbReference type="Pfam" id="PF04773"/>
    </source>
</evidence>
<sequence>MDKKDISNLFARYHAGEPLSKEEKLWLDSFYLHKAKETGHKLDAVDLHKNLSKVESSIREKTFKRKSIWFRKPQYGIAAAVIIFVLSASLYFYRANNLANNHVQQRILFENITAGTENAVLELANGEQFILDGSASLSVANGNILVGSRRINLQDQGIISTAWNTLRTPNGGQFKVILADSSTVWLNAGSQLRYPTQFGDNYREVELIGEAYFEVSHNPKKPFRVKAKDQQIEVLGTGFNISAYPNNVTRTTLVHGKVRVDQKNIGHGYSVTLKPGEQATSVQSGLQHKAADVDQITAWKNGVFSFKKSSLQAITTELERWYNVEFVFENKSIPSKQITGEISRNVNLYDIVEMLSYFEIDCKIEGRTVYLDVKK</sequence>
<dbReference type="InterPro" id="IPR006860">
    <property type="entry name" value="FecR"/>
</dbReference>
<dbReference type="Gene3D" id="3.55.50.30">
    <property type="match status" value="1"/>
</dbReference>
<accession>A0ABR7XPU9</accession>
<dbReference type="Proteomes" id="UP000651112">
    <property type="component" value="Unassembled WGS sequence"/>
</dbReference>
<dbReference type="EMBL" id="JACNYL010000002">
    <property type="protein sequence ID" value="MBD1421191.1"/>
    <property type="molecule type" value="Genomic_DNA"/>
</dbReference>
<dbReference type="PANTHER" id="PTHR30273:SF2">
    <property type="entry name" value="PROTEIN FECR"/>
    <property type="match status" value="1"/>
</dbReference>
<dbReference type="InterPro" id="IPR012373">
    <property type="entry name" value="Ferrdict_sens_TM"/>
</dbReference>
<dbReference type="Pfam" id="PF04773">
    <property type="entry name" value="FecR"/>
    <property type="match status" value="1"/>
</dbReference>
<dbReference type="InterPro" id="IPR032508">
    <property type="entry name" value="FecR_C"/>
</dbReference>
<evidence type="ECO:0000259" key="3">
    <source>
        <dbReference type="Pfam" id="PF16344"/>
    </source>
</evidence>
<feature type="transmembrane region" description="Helical" evidence="1">
    <location>
        <begin position="75"/>
        <end position="93"/>
    </location>
</feature>
<gene>
    <name evidence="4" type="ORF">H8B21_06355</name>
</gene>
<organism evidence="4 5">
    <name type="scientific">Sphingobacterium chuzhouense</name>
    <dbReference type="NCBI Taxonomy" id="1742264"/>
    <lineage>
        <taxon>Bacteria</taxon>
        <taxon>Pseudomonadati</taxon>
        <taxon>Bacteroidota</taxon>
        <taxon>Sphingobacteriia</taxon>
        <taxon>Sphingobacteriales</taxon>
        <taxon>Sphingobacteriaceae</taxon>
        <taxon>Sphingobacterium</taxon>
    </lineage>
</organism>
<feature type="domain" description="Protein FecR C-terminal" evidence="3">
    <location>
        <begin position="304"/>
        <end position="370"/>
    </location>
</feature>
<evidence type="ECO:0000313" key="4">
    <source>
        <dbReference type="EMBL" id="MBD1421191.1"/>
    </source>
</evidence>
<dbReference type="Gene3D" id="2.60.120.1440">
    <property type="match status" value="1"/>
</dbReference>
<keyword evidence="1" id="KW-1133">Transmembrane helix</keyword>
<keyword evidence="5" id="KW-1185">Reference proteome</keyword>
<keyword evidence="1" id="KW-0472">Membrane</keyword>
<dbReference type="Pfam" id="PF16344">
    <property type="entry name" value="FecR_C"/>
    <property type="match status" value="1"/>
</dbReference>
<keyword evidence="1" id="KW-0812">Transmembrane</keyword>
<dbReference type="PANTHER" id="PTHR30273">
    <property type="entry name" value="PERIPLASMIC SIGNAL SENSOR AND SIGMA FACTOR ACTIVATOR FECR-RELATED"/>
    <property type="match status" value="1"/>
</dbReference>
<dbReference type="RefSeq" id="WP_190312980.1">
    <property type="nucleotide sequence ID" value="NZ_JACNYL010000002.1"/>
</dbReference>
<name>A0ABR7XPU9_9SPHI</name>